<keyword evidence="3" id="KW-1185">Reference proteome</keyword>
<dbReference type="KEGG" id="mlv:CVS47_00752"/>
<sequence>MTRRHPAPPRALLALLTSLALAVGLLAAGPMSPATASVAPTGAVEAVAAPTGIVKTADLSKFRPGMIISDSVFFNSSAMDEGRIDSFLRQKVSRCQSGYTCLKDFRQATSSRGADSYCDAYSGEGSESAARIIAKVARACGINPQVLLVMLEKEQGLVTHTWPSDWRYTIAMGQGCPDTAACDTRYYGFYNQMYGAARQMKIYTENRYFTYYAPGRTWNIRWSPNAACGSSPVYIENQATSNLYYYTPYQPNAAALRAGYGEGDGCSAYGNRNFFQNFTDWFGSTSVQLGAGLTRFWQDSGGANSWIGASTGSMREWPGRGWSQRFANADLYLQNGTTVVQGTVGGTRDEYRSVGEVASGLGWPTSFVAQAGGGWYQNFEGGRIYVRPSDGRGFAVAQPINDAYEKSGNITGPLGWPASRAYRFEGGSRQDFATGSVFQGPTSTVALDAAFTSAFLTGGGPAKLGWPVTAGRTDAGPYVQFGGALMARASGGQQYLVRGETFRGYTAAGGIGGALGAPLENEQSKNGAYSQKFQGGTIYVSTSGTFTVTALSKALANAGGVAALGWPTGPQVGSDSTFSQDFGATTLTTSSAGSFAVGGVIGRSYRTSGGVTSFLGAATGPERVVGDGVVQDFQGGRIYCSAAATTAVPAAVGKALEAAGGVKGRLGWPTGPVLKGEKGQKQVFQGGEIWMSADGRSGAAVVGGILQAALVAGGSDVLGAPTGIEKETPSGWYQEFASGVVFVPRAAAASAVVGSFFDGYRKNGGLDSFGFATGPASALGSGRSIQAFEKATLYATSGGTFVTRGYIRTFHAQQGGAGGVLGVPTKNEYATAGGFRQDFTGGSILVSADGAFVTRGALRAEYLRRGGESGTLGFPLGNERAGDGRWSQRFQGGTLVLLADGTYRLE</sequence>
<evidence type="ECO:0000256" key="1">
    <source>
        <dbReference type="SAM" id="SignalP"/>
    </source>
</evidence>
<feature type="signal peptide" evidence="1">
    <location>
        <begin position="1"/>
        <end position="36"/>
    </location>
</feature>
<protein>
    <recommendedName>
        <fullName evidence="4">LGFP repeat-containing protein</fullName>
    </recommendedName>
</protein>
<dbReference type="Proteomes" id="UP000276888">
    <property type="component" value="Chromosome"/>
</dbReference>
<gene>
    <name evidence="2" type="ORF">CVS47_00752</name>
</gene>
<dbReference type="AlphaFoldDB" id="A0A3Q9IWX4"/>
<proteinExistence type="predicted"/>
<dbReference type="OrthoDB" id="9764271at2"/>
<keyword evidence="1" id="KW-0732">Signal</keyword>
<dbReference type="InterPro" id="IPR013207">
    <property type="entry name" value="LGFP"/>
</dbReference>
<dbReference type="EMBL" id="CP031423">
    <property type="protein sequence ID" value="AZS36152.1"/>
    <property type="molecule type" value="Genomic_DNA"/>
</dbReference>
<accession>A0A3Q9IWX4</accession>
<feature type="chain" id="PRO_5018616690" description="LGFP repeat-containing protein" evidence="1">
    <location>
        <begin position="37"/>
        <end position="906"/>
    </location>
</feature>
<evidence type="ECO:0008006" key="4">
    <source>
        <dbReference type="Google" id="ProtNLM"/>
    </source>
</evidence>
<reference evidence="2 3" key="1">
    <citation type="submission" date="2018-08" db="EMBL/GenBank/DDBJ databases">
        <title>Microbacterium lemovicicum sp. nov., a bacterium isolated from a natural uranium-rich soil.</title>
        <authorList>
            <person name="ORTET P."/>
        </authorList>
    </citation>
    <scope>NUCLEOTIDE SEQUENCE [LARGE SCALE GENOMIC DNA]</scope>
    <source>
        <strain evidence="2 3">Viu22</strain>
    </source>
</reference>
<dbReference type="RefSeq" id="WP_127094881.1">
    <property type="nucleotide sequence ID" value="NZ_CP031423.1"/>
</dbReference>
<evidence type="ECO:0000313" key="3">
    <source>
        <dbReference type="Proteomes" id="UP000276888"/>
    </source>
</evidence>
<dbReference type="Pfam" id="PF08310">
    <property type="entry name" value="LGFP"/>
    <property type="match status" value="5"/>
</dbReference>
<evidence type="ECO:0000313" key="2">
    <source>
        <dbReference type="EMBL" id="AZS36152.1"/>
    </source>
</evidence>
<name>A0A3Q9IWX4_9MICO</name>
<organism evidence="2 3">
    <name type="scientific">Microbacterium lemovicicum</name>
    <dbReference type="NCBI Taxonomy" id="1072463"/>
    <lineage>
        <taxon>Bacteria</taxon>
        <taxon>Bacillati</taxon>
        <taxon>Actinomycetota</taxon>
        <taxon>Actinomycetes</taxon>
        <taxon>Micrococcales</taxon>
        <taxon>Microbacteriaceae</taxon>
        <taxon>Microbacterium</taxon>
    </lineage>
</organism>